<dbReference type="NCBIfam" id="TIGR03625">
    <property type="entry name" value="L3_bact"/>
    <property type="match status" value="1"/>
</dbReference>
<dbReference type="EMBL" id="RFKV01000074">
    <property type="protein sequence ID" value="RMD77005.1"/>
    <property type="molecule type" value="Genomic_DNA"/>
</dbReference>
<dbReference type="Gene3D" id="2.40.30.10">
    <property type="entry name" value="Translation factors"/>
    <property type="match status" value="1"/>
</dbReference>
<evidence type="ECO:0000256" key="2">
    <source>
        <dbReference type="ARBA" id="ARBA00022730"/>
    </source>
</evidence>
<dbReference type="AlphaFoldDB" id="A0A3M0Z221"/>
<comment type="caution">
    <text evidence="8">The sequence shown here is derived from an EMBL/GenBank/DDBJ whole genome shotgun (WGS) entry which is preliminary data.</text>
</comment>
<dbReference type="PANTHER" id="PTHR11229">
    <property type="entry name" value="50S RIBOSOMAL PROTEIN L3"/>
    <property type="match status" value="1"/>
</dbReference>
<dbReference type="Proteomes" id="UP000269410">
    <property type="component" value="Unassembled WGS sequence"/>
</dbReference>
<dbReference type="GO" id="GO:0003735">
    <property type="term" value="F:structural constituent of ribosome"/>
    <property type="evidence" value="ECO:0007669"/>
    <property type="project" value="UniProtKB-UniRule"/>
</dbReference>
<dbReference type="SUPFAM" id="SSF50447">
    <property type="entry name" value="Translation proteins"/>
    <property type="match status" value="1"/>
</dbReference>
<dbReference type="FunFam" id="2.40.30.10:FF:000004">
    <property type="entry name" value="50S ribosomal protein L3"/>
    <property type="match status" value="1"/>
</dbReference>
<evidence type="ECO:0000256" key="7">
    <source>
        <dbReference type="SAM" id="MobiDB-lite"/>
    </source>
</evidence>
<evidence type="ECO:0000256" key="5">
    <source>
        <dbReference type="ARBA" id="ARBA00023274"/>
    </source>
</evidence>
<name>A0A3M0Z221_9BACT</name>
<dbReference type="GO" id="GO:0006412">
    <property type="term" value="P:translation"/>
    <property type="evidence" value="ECO:0007669"/>
    <property type="project" value="UniProtKB-UniRule"/>
</dbReference>
<keyword evidence="2" id="KW-0699">rRNA-binding</keyword>
<keyword evidence="4 8" id="KW-0689">Ribosomal protein</keyword>
<evidence type="ECO:0000256" key="1">
    <source>
        <dbReference type="ARBA" id="ARBA00006540"/>
    </source>
</evidence>
<dbReference type="PANTHER" id="PTHR11229:SF16">
    <property type="entry name" value="LARGE RIBOSOMAL SUBUNIT PROTEIN UL3C"/>
    <property type="match status" value="1"/>
</dbReference>
<sequence length="186" mass="20153">MITFFSDDGKAVPSTVLTFDNVEVVNSSSLNKKFIVMLTKKNSSNKLSVKKQIGLDLEKSYDKFVSLDKKHEDLMSVLSCFGVGQVVSVTGVTKGKGFQGVVKRWGFAGGPRTHGQSDRERAPGAIGSRTIPGRVFKGKKMAGRMGQKTVTVKGLKVMDINLEDKYIIISGSIPGPKKSVVILKSK</sequence>
<organism evidence="8 9">
    <name type="scientific">Candidatus Dojkabacteria bacterium</name>
    <dbReference type="NCBI Taxonomy" id="2099670"/>
    <lineage>
        <taxon>Bacteria</taxon>
        <taxon>Candidatus Dojkabacteria</taxon>
    </lineage>
</organism>
<accession>A0A3M0Z221</accession>
<dbReference type="GO" id="GO:1990904">
    <property type="term" value="C:ribonucleoprotein complex"/>
    <property type="evidence" value="ECO:0007669"/>
    <property type="project" value="UniProtKB-KW"/>
</dbReference>
<protein>
    <recommendedName>
        <fullName evidence="6">50S ribosomal protein L3</fullName>
    </recommendedName>
</protein>
<evidence type="ECO:0000256" key="3">
    <source>
        <dbReference type="ARBA" id="ARBA00022884"/>
    </source>
</evidence>
<reference evidence="8 9" key="1">
    <citation type="submission" date="2018-10" db="EMBL/GenBank/DDBJ databases">
        <title>Thermophilic Lithotrophy and Phototrophy in an Intertidal, Iron-rich, Geothermal Spring.</title>
        <authorList>
            <person name="Ward L.M."/>
            <person name="Idei A."/>
            <person name="Nakagawa M."/>
            <person name="Ueno Y."/>
            <person name="Fischer W."/>
            <person name="Mcglynn S.E."/>
        </authorList>
    </citation>
    <scope>NUCLEOTIDE SEQUENCE [LARGE SCALE GENOMIC DNA]</scope>
    <source>
        <strain evidence="8">J137</strain>
    </source>
</reference>
<dbReference type="GO" id="GO:0005840">
    <property type="term" value="C:ribosome"/>
    <property type="evidence" value="ECO:0007669"/>
    <property type="project" value="UniProtKB-UniRule"/>
</dbReference>
<dbReference type="InterPro" id="IPR019927">
    <property type="entry name" value="Ribosomal_uL3_bac/org-type"/>
</dbReference>
<gene>
    <name evidence="8" type="primary">rplC</name>
    <name evidence="8" type="ORF">D6810_02265</name>
</gene>
<dbReference type="InterPro" id="IPR000597">
    <property type="entry name" value="Ribosomal_uL3"/>
</dbReference>
<keyword evidence="5" id="KW-0687">Ribonucleoprotein</keyword>
<evidence type="ECO:0000256" key="4">
    <source>
        <dbReference type="ARBA" id="ARBA00022980"/>
    </source>
</evidence>
<evidence type="ECO:0000313" key="9">
    <source>
        <dbReference type="Proteomes" id="UP000269410"/>
    </source>
</evidence>
<dbReference type="Pfam" id="PF00297">
    <property type="entry name" value="Ribosomal_L3"/>
    <property type="match status" value="1"/>
</dbReference>
<dbReference type="InterPro" id="IPR009000">
    <property type="entry name" value="Transl_B-barrel_sf"/>
</dbReference>
<evidence type="ECO:0000256" key="6">
    <source>
        <dbReference type="NCBIfam" id="TIGR03625"/>
    </source>
</evidence>
<proteinExistence type="inferred from homology"/>
<feature type="region of interest" description="Disordered" evidence="7">
    <location>
        <begin position="109"/>
        <end position="129"/>
    </location>
</feature>
<comment type="similarity">
    <text evidence="1">Belongs to the universal ribosomal protein uL3 family.</text>
</comment>
<evidence type="ECO:0000313" key="8">
    <source>
        <dbReference type="EMBL" id="RMD77005.1"/>
    </source>
</evidence>
<dbReference type="GO" id="GO:0019843">
    <property type="term" value="F:rRNA binding"/>
    <property type="evidence" value="ECO:0007669"/>
    <property type="project" value="UniProtKB-KW"/>
</dbReference>
<keyword evidence="3" id="KW-0694">RNA-binding</keyword>